<name>A0AC61QMV8_9BACT</name>
<proteinExistence type="predicted"/>
<evidence type="ECO:0000313" key="1">
    <source>
        <dbReference type="EMBL" id="TDF74584.1"/>
    </source>
</evidence>
<reference evidence="1" key="1">
    <citation type="submission" date="2019-03" db="EMBL/GenBank/DDBJ databases">
        <title>Candidatus Syntrophosphaera thermopropionivorans: a novel player in syntrophic propionate oxidation during anaerobic digestion.</title>
        <authorList>
            <person name="Dyksma S."/>
        </authorList>
    </citation>
    <scope>NUCLEOTIDE SEQUENCE</scope>
    <source>
        <strain evidence="1">W5</strain>
    </source>
</reference>
<keyword evidence="2" id="KW-1185">Reference proteome</keyword>
<protein>
    <submittedName>
        <fullName evidence="1">Polyamine aminopropyltransferase</fullName>
        <ecNumber evidence="1">2.5.1.16</ecNumber>
    </submittedName>
</protein>
<gene>
    <name evidence="1" type="primary">speE</name>
    <name evidence="1" type="ORF">E0946_00430</name>
</gene>
<dbReference type="EMBL" id="SMOG01000001">
    <property type="protein sequence ID" value="TDF74584.1"/>
    <property type="molecule type" value="Genomic_DNA"/>
</dbReference>
<dbReference type="EC" id="2.5.1.16" evidence="1"/>
<accession>A0AC61QMV8</accession>
<sequence>MSYWHIDYHSKYQALTFEVTEVLKSIQSPYQKIEVVETPAYGKVLLLDDDLMLTEKDEFAYHEMLVHPTMFTHSYPQKILIIGGGDCGTLTRVLQHKTVEKVVIVELDEMVTQVSQEYFPQLVSSTQDPRVELIFTDGIKYVHNCTDKFDVILVDSTDPIGPAEGLFRLSFFQDCHKILEEDGILCLQSESPWIPELAELISYVNQDLKSLFPVVKAYGAAIQTYQAGFWLFQLASKKYNPLSKEIENKIKEADLKTKYYNPNIHYGAFKLPTFVNELLHEPS</sequence>
<organism evidence="1 2">
    <name type="scientific">Candidatus Syntrophosphaera thermopropionivorans</name>
    <dbReference type="NCBI Taxonomy" id="2593015"/>
    <lineage>
        <taxon>Bacteria</taxon>
        <taxon>Pseudomonadati</taxon>
        <taxon>Candidatus Cloacimonadota</taxon>
        <taxon>Candidatus Cloacimonadia</taxon>
        <taxon>Candidatus Cloacimonadales</taxon>
        <taxon>Candidatus Cloacimonadaceae</taxon>
        <taxon>Candidatus Syntrophosphaera</taxon>
    </lineage>
</organism>
<dbReference type="Proteomes" id="UP000294588">
    <property type="component" value="Unassembled WGS sequence"/>
</dbReference>
<evidence type="ECO:0000313" key="2">
    <source>
        <dbReference type="Proteomes" id="UP000294588"/>
    </source>
</evidence>
<keyword evidence="1" id="KW-0808">Transferase</keyword>
<comment type="caution">
    <text evidence="1">The sequence shown here is derived from an EMBL/GenBank/DDBJ whole genome shotgun (WGS) entry which is preliminary data.</text>
</comment>